<evidence type="ECO:0000256" key="3">
    <source>
        <dbReference type="ARBA" id="ARBA00022475"/>
    </source>
</evidence>
<evidence type="ECO:0000256" key="4">
    <source>
        <dbReference type="ARBA" id="ARBA00022692"/>
    </source>
</evidence>
<sequence length="215" mass="24177">MQEAIPVIIVGFFVSLLPLIVVMTTAFTKISIVFMLLRNALGLQQTPPAMLLMGVALVLSIFLMAPVFDATFKIIEKEGNFFNKKITDWYVVVDKSTKPIREHLEKYASNEAKEMFVAISEEVWPKEFKSNIKQNSILIVVPAFVISELKKAFEIGFLIFLPFLIIDLVVTNILLAMGSMMMSPSLISLPIKLLLFVSVDGWTILIESLLLTYTI</sequence>
<dbReference type="NCBIfam" id="TIGR01102">
    <property type="entry name" value="yscR"/>
    <property type="match status" value="1"/>
</dbReference>
<protein>
    <submittedName>
        <fullName evidence="8">Type III secretion system export apparatus subunit SctR</fullName>
    </submittedName>
</protein>
<evidence type="ECO:0000256" key="1">
    <source>
        <dbReference type="ARBA" id="ARBA00004651"/>
    </source>
</evidence>
<keyword evidence="9" id="KW-1185">Reference proteome</keyword>
<dbReference type="PROSITE" id="PS01060">
    <property type="entry name" value="FLIP_1"/>
    <property type="match status" value="1"/>
</dbReference>
<feature type="transmembrane region" description="Helical" evidence="7">
    <location>
        <begin position="7"/>
        <end position="37"/>
    </location>
</feature>
<reference evidence="8 9" key="1">
    <citation type="submission" date="2022-11" db="EMBL/GenBank/DDBJ databases">
        <title>Spartinivicinus poritis sp. nov., isolated from scleractinian coral Porites lutea.</title>
        <authorList>
            <person name="Zhang G."/>
            <person name="Cai L."/>
            <person name="Wei Q."/>
        </authorList>
    </citation>
    <scope>NUCLEOTIDE SEQUENCE [LARGE SCALE GENOMIC DNA]</scope>
    <source>
        <strain evidence="8 9">A2-2</strain>
    </source>
</reference>
<evidence type="ECO:0000256" key="7">
    <source>
        <dbReference type="RuleBase" id="RU362070"/>
    </source>
</evidence>
<comment type="caution">
    <text evidence="8">The sequence shown here is derived from an EMBL/GenBank/DDBJ whole genome shotgun (WGS) entry which is preliminary data.</text>
</comment>
<accession>A0ABT5U3J5</accession>
<dbReference type="Proteomes" id="UP001528823">
    <property type="component" value="Unassembled WGS sequence"/>
</dbReference>
<gene>
    <name evidence="8" type="primary">sctR</name>
    <name evidence="8" type="ORF">ORQ98_03055</name>
</gene>
<dbReference type="PANTHER" id="PTHR30587:SF2">
    <property type="entry name" value="SURFACE PRESENTATION OF ANTIGENS PROTEIN SPAP"/>
    <property type="match status" value="1"/>
</dbReference>
<feature type="transmembrane region" description="Helical" evidence="7">
    <location>
        <begin position="49"/>
        <end position="68"/>
    </location>
</feature>
<evidence type="ECO:0000256" key="5">
    <source>
        <dbReference type="ARBA" id="ARBA00022989"/>
    </source>
</evidence>
<proteinExistence type="inferred from homology"/>
<comment type="subcellular location">
    <subcellularLocation>
        <location evidence="1">Cell membrane</location>
        <topology evidence="1">Multi-pass membrane protein</topology>
    </subcellularLocation>
</comment>
<dbReference type="EMBL" id="JAPMOU010000003">
    <property type="protein sequence ID" value="MDE1460942.1"/>
    <property type="molecule type" value="Genomic_DNA"/>
</dbReference>
<keyword evidence="4 7" id="KW-0812">Transmembrane</keyword>
<dbReference type="PRINTS" id="PR01302">
    <property type="entry name" value="TYPE3IMPPROT"/>
</dbReference>
<dbReference type="Pfam" id="PF00813">
    <property type="entry name" value="FliP"/>
    <property type="match status" value="1"/>
</dbReference>
<dbReference type="InterPro" id="IPR005773">
    <property type="entry name" value="T3SS_YscR-like"/>
</dbReference>
<evidence type="ECO:0000256" key="2">
    <source>
        <dbReference type="ARBA" id="ARBA00006257"/>
    </source>
</evidence>
<evidence type="ECO:0000313" key="8">
    <source>
        <dbReference type="EMBL" id="MDE1460942.1"/>
    </source>
</evidence>
<evidence type="ECO:0000256" key="6">
    <source>
        <dbReference type="ARBA" id="ARBA00023136"/>
    </source>
</evidence>
<organism evidence="8 9">
    <name type="scientific">Spartinivicinus poritis</name>
    <dbReference type="NCBI Taxonomy" id="2994640"/>
    <lineage>
        <taxon>Bacteria</taxon>
        <taxon>Pseudomonadati</taxon>
        <taxon>Pseudomonadota</taxon>
        <taxon>Gammaproteobacteria</taxon>
        <taxon>Oceanospirillales</taxon>
        <taxon>Zooshikellaceae</taxon>
        <taxon>Spartinivicinus</taxon>
    </lineage>
</organism>
<keyword evidence="5 7" id="KW-1133">Transmembrane helix</keyword>
<dbReference type="InterPro" id="IPR005838">
    <property type="entry name" value="T3SS_IM_P"/>
</dbReference>
<feature type="transmembrane region" description="Helical" evidence="7">
    <location>
        <begin position="157"/>
        <end position="181"/>
    </location>
</feature>
<name>A0ABT5U3J5_9GAMM</name>
<evidence type="ECO:0000313" key="9">
    <source>
        <dbReference type="Proteomes" id="UP001528823"/>
    </source>
</evidence>
<keyword evidence="3 7" id="KW-1003">Cell membrane</keyword>
<comment type="similarity">
    <text evidence="2 7">Belongs to the FliP/MopC/SpaP family.</text>
</comment>
<dbReference type="PANTHER" id="PTHR30587">
    <property type="entry name" value="FLAGELLAR BIOSYNTHETIC PROTEIN FLIP"/>
    <property type="match status" value="1"/>
</dbReference>
<keyword evidence="6 7" id="KW-0472">Membrane</keyword>
<dbReference type="NCBIfam" id="NF009438">
    <property type="entry name" value="PRK12797.1"/>
    <property type="match status" value="1"/>
</dbReference>
<dbReference type="RefSeq" id="WP_274687313.1">
    <property type="nucleotide sequence ID" value="NZ_JAPMOU010000003.1"/>
</dbReference>
<dbReference type="PROSITE" id="PS01061">
    <property type="entry name" value="FLIP_2"/>
    <property type="match status" value="1"/>
</dbReference>
<feature type="transmembrane region" description="Helical" evidence="7">
    <location>
        <begin position="193"/>
        <end position="213"/>
    </location>
</feature>